<proteinExistence type="predicted"/>
<dbReference type="PROSITE" id="PS51419">
    <property type="entry name" value="RAB"/>
    <property type="match status" value="1"/>
</dbReference>
<dbReference type="Pfam" id="PF00071">
    <property type="entry name" value="Ras"/>
    <property type="match status" value="1"/>
</dbReference>
<keyword evidence="4" id="KW-1185">Reference proteome</keyword>
<keyword evidence="2" id="KW-0342">GTP-binding</keyword>
<evidence type="ECO:0000256" key="2">
    <source>
        <dbReference type="ARBA" id="ARBA00023134"/>
    </source>
</evidence>
<dbReference type="PROSITE" id="PS51420">
    <property type="entry name" value="RHO"/>
    <property type="match status" value="1"/>
</dbReference>
<dbReference type="PROSITE" id="PS51421">
    <property type="entry name" value="RAS"/>
    <property type="match status" value="1"/>
</dbReference>
<accession>A0AAN0I9A0</accession>
<dbReference type="InterPro" id="IPR027417">
    <property type="entry name" value="P-loop_NTPase"/>
</dbReference>
<evidence type="ECO:0000313" key="3">
    <source>
        <dbReference type="EnsemblMetazoa" id="XP_003383038.1"/>
    </source>
</evidence>
<dbReference type="InterPro" id="IPR005225">
    <property type="entry name" value="Small_GTP-bd"/>
</dbReference>
<evidence type="ECO:0000256" key="1">
    <source>
        <dbReference type="ARBA" id="ARBA00022741"/>
    </source>
</evidence>
<dbReference type="Gene3D" id="3.40.50.300">
    <property type="entry name" value="P-loop containing nucleotide triphosphate hydrolases"/>
    <property type="match status" value="1"/>
</dbReference>
<keyword evidence="1" id="KW-0547">Nucleotide-binding</keyword>
<dbReference type="EnsemblMetazoa" id="XM_003382990.3">
    <property type="protein sequence ID" value="XP_003383038.1"/>
    <property type="gene ID" value="LOC100638452"/>
</dbReference>
<dbReference type="SMART" id="SM00173">
    <property type="entry name" value="RAS"/>
    <property type="match status" value="1"/>
</dbReference>
<dbReference type="GO" id="GO:0007264">
    <property type="term" value="P:small GTPase-mediated signal transduction"/>
    <property type="evidence" value="ECO:0007669"/>
    <property type="project" value="InterPro"/>
</dbReference>
<dbReference type="SMART" id="SM00174">
    <property type="entry name" value="RHO"/>
    <property type="match status" value="1"/>
</dbReference>
<dbReference type="AlphaFoldDB" id="A0AAN0I9A0"/>
<dbReference type="InterPro" id="IPR003578">
    <property type="entry name" value="Small_GTPase_Rho"/>
</dbReference>
<dbReference type="SMART" id="SM00175">
    <property type="entry name" value="RAB"/>
    <property type="match status" value="1"/>
</dbReference>
<reference evidence="3" key="2">
    <citation type="submission" date="2024-06" db="UniProtKB">
        <authorList>
            <consortium name="EnsemblMetazoa"/>
        </authorList>
    </citation>
    <scope>IDENTIFICATION</scope>
</reference>
<evidence type="ECO:0000313" key="4">
    <source>
        <dbReference type="Proteomes" id="UP000007879"/>
    </source>
</evidence>
<dbReference type="KEGG" id="aqu:100638452"/>
<dbReference type="GO" id="GO:0003924">
    <property type="term" value="F:GTPase activity"/>
    <property type="evidence" value="ECO:0007669"/>
    <property type="project" value="InterPro"/>
</dbReference>
<dbReference type="GO" id="GO:0005525">
    <property type="term" value="F:GTP binding"/>
    <property type="evidence" value="ECO:0007669"/>
    <property type="project" value="UniProtKB-KW"/>
</dbReference>
<dbReference type="Proteomes" id="UP000007879">
    <property type="component" value="Unassembled WGS sequence"/>
</dbReference>
<protein>
    <submittedName>
        <fullName evidence="3">Uncharacterized protein</fullName>
    </submittedName>
</protein>
<dbReference type="RefSeq" id="XP_003383038.1">
    <property type="nucleotide sequence ID" value="XM_003382990.3"/>
</dbReference>
<dbReference type="PRINTS" id="PR00449">
    <property type="entry name" value="RASTRNSFRMNG"/>
</dbReference>
<dbReference type="PANTHER" id="PTHR24072">
    <property type="entry name" value="RHO FAMILY GTPASE"/>
    <property type="match status" value="1"/>
</dbReference>
<dbReference type="NCBIfam" id="TIGR00231">
    <property type="entry name" value="small_GTP"/>
    <property type="match status" value="1"/>
</dbReference>
<organism evidence="3 4">
    <name type="scientific">Amphimedon queenslandica</name>
    <name type="common">Sponge</name>
    <dbReference type="NCBI Taxonomy" id="400682"/>
    <lineage>
        <taxon>Eukaryota</taxon>
        <taxon>Metazoa</taxon>
        <taxon>Porifera</taxon>
        <taxon>Demospongiae</taxon>
        <taxon>Heteroscleromorpha</taxon>
        <taxon>Haplosclerida</taxon>
        <taxon>Niphatidae</taxon>
        <taxon>Amphimedon</taxon>
    </lineage>
</organism>
<name>A0AAN0I9A0_AMPQE</name>
<reference evidence="4" key="1">
    <citation type="journal article" date="2010" name="Nature">
        <title>The Amphimedon queenslandica genome and the evolution of animal complexity.</title>
        <authorList>
            <person name="Srivastava M."/>
            <person name="Simakov O."/>
            <person name="Chapman J."/>
            <person name="Fahey B."/>
            <person name="Gauthier M.E."/>
            <person name="Mitros T."/>
            <person name="Richards G.S."/>
            <person name="Conaco C."/>
            <person name="Dacre M."/>
            <person name="Hellsten U."/>
            <person name="Larroux C."/>
            <person name="Putnam N.H."/>
            <person name="Stanke M."/>
            <person name="Adamska M."/>
            <person name="Darling A."/>
            <person name="Degnan S.M."/>
            <person name="Oakley T.H."/>
            <person name="Plachetzki D.C."/>
            <person name="Zhai Y."/>
            <person name="Adamski M."/>
            <person name="Calcino A."/>
            <person name="Cummins S.F."/>
            <person name="Goodstein D.M."/>
            <person name="Harris C."/>
            <person name="Jackson D.J."/>
            <person name="Leys S.P."/>
            <person name="Shu S."/>
            <person name="Woodcroft B.J."/>
            <person name="Vervoort M."/>
            <person name="Kosik K.S."/>
            <person name="Manning G."/>
            <person name="Degnan B.M."/>
            <person name="Rokhsar D.S."/>
        </authorList>
    </citation>
    <scope>NUCLEOTIDE SEQUENCE [LARGE SCALE GENOMIC DNA]</scope>
</reference>
<dbReference type="GeneID" id="100638452"/>
<sequence>MDSSVVGVSSAGGGSANGLSYESKGLGKVEHTRRALSDGELLQQQQDECCNRRAAVIRERRKYWRSRIRLRPRKIVVLGDMNTGKSSLVSSYTKDQFHETYSPTILRTVCTDAKVKMNTVEQKLDIIIIDTPGRKDYKPIRLCTYKKVDLILLVFALDEPETLDQACNYWMSEINESFHRSIPIILVGTKQDTRDEICTNLCSCDLCSTSFRYSCWNIAATTSTEHATEDIVVTCEQGQRAADMIGANAYIETSAKYRVGIREVFEKGSNIAIRRNRRKRKIRGQGIEGSCVIL</sequence>
<dbReference type="InterPro" id="IPR001806">
    <property type="entry name" value="Small_GTPase"/>
</dbReference>
<dbReference type="SUPFAM" id="SSF52540">
    <property type="entry name" value="P-loop containing nucleoside triphosphate hydrolases"/>
    <property type="match status" value="1"/>
</dbReference>